<name>A0A9W8DPH2_9FUNG</name>
<comment type="subcellular location">
    <subcellularLocation>
        <location evidence="1">Membrane</location>
        <topology evidence="1">Single-pass type I membrane protein</topology>
    </subcellularLocation>
</comment>
<gene>
    <name evidence="8" type="ORF">H4219_003273</name>
</gene>
<dbReference type="EMBL" id="JANBPU010000075">
    <property type="protein sequence ID" value="KAJ1917314.1"/>
    <property type="molecule type" value="Genomic_DNA"/>
</dbReference>
<evidence type="ECO:0000256" key="1">
    <source>
        <dbReference type="ARBA" id="ARBA00004479"/>
    </source>
</evidence>
<reference evidence="8" key="1">
    <citation type="submission" date="2022-07" db="EMBL/GenBank/DDBJ databases">
        <title>Phylogenomic reconstructions and comparative analyses of Kickxellomycotina fungi.</title>
        <authorList>
            <person name="Reynolds N.K."/>
            <person name="Stajich J.E."/>
            <person name="Barry K."/>
            <person name="Grigoriev I.V."/>
            <person name="Crous P."/>
            <person name="Smith M.E."/>
        </authorList>
    </citation>
    <scope>NUCLEOTIDE SEQUENCE</scope>
    <source>
        <strain evidence="8">NBRC 100468</strain>
    </source>
</reference>
<dbReference type="GO" id="GO:0005793">
    <property type="term" value="C:endoplasmic reticulum-Golgi intermediate compartment"/>
    <property type="evidence" value="ECO:0007669"/>
    <property type="project" value="TreeGrafter"/>
</dbReference>
<keyword evidence="5 6" id="KW-0472">Membrane</keyword>
<evidence type="ECO:0000313" key="8">
    <source>
        <dbReference type="EMBL" id="KAJ1917314.1"/>
    </source>
</evidence>
<sequence length="291" mass="32907">MAQRLHPDILHLRQFTLEPPFVDDAYNIRNWDFSGDAIIDTNSHIRLTGDLPSQKGHIWSRQFLPSEGWQIDFEINIGGKGGYLYGDGMAMWATRGRLSQGPIYGNMDYFDGLGIVFDTYANSQHDFTFPVIMGVLGDGKTSYDYAHDGDANRKGKCEVYYRNQPDPMKVKVSYIKGSFVNVHIKLHEKDWMDCFTITNVTLPNISYLGYSALTGEISDIHNLYSVKVSTMRPGKMQEMRMPTSFNQLPAPESATSSGFFSILFKLVLVAGVFAGIYFAYNAYTKSNTNRF</sequence>
<keyword evidence="3" id="KW-0732">Signal</keyword>
<evidence type="ECO:0000256" key="5">
    <source>
        <dbReference type="ARBA" id="ARBA00023136"/>
    </source>
</evidence>
<accession>A0A9W8DPH2</accession>
<feature type="domain" description="L-type lectin-like" evidence="7">
    <location>
        <begin position="9"/>
        <end position="231"/>
    </location>
</feature>
<comment type="caution">
    <text evidence="8">The sequence shown here is derived from an EMBL/GenBank/DDBJ whole genome shotgun (WGS) entry which is preliminary data.</text>
</comment>
<dbReference type="PANTHER" id="PTHR12223">
    <property type="entry name" value="VESICULAR MANNOSE-BINDING LECTIN"/>
    <property type="match status" value="1"/>
</dbReference>
<dbReference type="InterPro" id="IPR005052">
    <property type="entry name" value="Lectin_leg"/>
</dbReference>
<organism evidence="8 9">
    <name type="scientific">Mycoemilia scoparia</name>
    <dbReference type="NCBI Taxonomy" id="417184"/>
    <lineage>
        <taxon>Eukaryota</taxon>
        <taxon>Fungi</taxon>
        <taxon>Fungi incertae sedis</taxon>
        <taxon>Zoopagomycota</taxon>
        <taxon>Kickxellomycotina</taxon>
        <taxon>Kickxellomycetes</taxon>
        <taxon>Kickxellales</taxon>
        <taxon>Kickxellaceae</taxon>
        <taxon>Mycoemilia</taxon>
    </lineage>
</organism>
<evidence type="ECO:0000256" key="6">
    <source>
        <dbReference type="SAM" id="Phobius"/>
    </source>
</evidence>
<dbReference type="PROSITE" id="PS51328">
    <property type="entry name" value="L_LECTIN_LIKE"/>
    <property type="match status" value="1"/>
</dbReference>
<dbReference type="GO" id="GO:0005789">
    <property type="term" value="C:endoplasmic reticulum membrane"/>
    <property type="evidence" value="ECO:0007669"/>
    <property type="project" value="TreeGrafter"/>
</dbReference>
<keyword evidence="2 6" id="KW-0812">Transmembrane</keyword>
<keyword evidence="9" id="KW-1185">Reference proteome</keyword>
<evidence type="ECO:0000259" key="7">
    <source>
        <dbReference type="PROSITE" id="PS51328"/>
    </source>
</evidence>
<protein>
    <recommendedName>
        <fullName evidence="7">L-type lectin-like domain-containing protein</fullName>
    </recommendedName>
</protein>
<dbReference type="Proteomes" id="UP001150538">
    <property type="component" value="Unassembled WGS sequence"/>
</dbReference>
<dbReference type="Pfam" id="PF03388">
    <property type="entry name" value="Lectin_leg-like"/>
    <property type="match status" value="1"/>
</dbReference>
<dbReference type="InterPro" id="IPR013320">
    <property type="entry name" value="ConA-like_dom_sf"/>
</dbReference>
<dbReference type="GO" id="GO:0030134">
    <property type="term" value="C:COPII-coated ER to Golgi transport vesicle"/>
    <property type="evidence" value="ECO:0007669"/>
    <property type="project" value="TreeGrafter"/>
</dbReference>
<dbReference type="GO" id="GO:0000139">
    <property type="term" value="C:Golgi membrane"/>
    <property type="evidence" value="ECO:0007669"/>
    <property type="project" value="TreeGrafter"/>
</dbReference>
<evidence type="ECO:0000313" key="9">
    <source>
        <dbReference type="Proteomes" id="UP001150538"/>
    </source>
</evidence>
<dbReference type="CDD" id="cd07308">
    <property type="entry name" value="lectin_leg-like"/>
    <property type="match status" value="1"/>
</dbReference>
<dbReference type="AlphaFoldDB" id="A0A9W8DPH2"/>
<dbReference type="SUPFAM" id="SSF49899">
    <property type="entry name" value="Concanavalin A-like lectins/glucanases"/>
    <property type="match status" value="1"/>
</dbReference>
<feature type="transmembrane region" description="Helical" evidence="6">
    <location>
        <begin position="258"/>
        <end position="280"/>
    </location>
</feature>
<proteinExistence type="predicted"/>
<dbReference type="PANTHER" id="PTHR12223:SF45">
    <property type="entry name" value="RE50040P"/>
    <property type="match status" value="1"/>
</dbReference>
<keyword evidence="4 6" id="KW-1133">Transmembrane helix</keyword>
<evidence type="ECO:0000256" key="2">
    <source>
        <dbReference type="ARBA" id="ARBA00022692"/>
    </source>
</evidence>
<evidence type="ECO:0000256" key="3">
    <source>
        <dbReference type="ARBA" id="ARBA00022729"/>
    </source>
</evidence>
<dbReference type="GO" id="GO:0005537">
    <property type="term" value="F:D-mannose binding"/>
    <property type="evidence" value="ECO:0007669"/>
    <property type="project" value="TreeGrafter"/>
</dbReference>
<dbReference type="Gene3D" id="2.60.120.200">
    <property type="match status" value="1"/>
</dbReference>
<dbReference type="InterPro" id="IPR051136">
    <property type="entry name" value="Intracellular_Lectin-GPT"/>
</dbReference>
<dbReference type="OrthoDB" id="270293at2759"/>
<dbReference type="GO" id="GO:0006888">
    <property type="term" value="P:endoplasmic reticulum to Golgi vesicle-mediated transport"/>
    <property type="evidence" value="ECO:0007669"/>
    <property type="project" value="TreeGrafter"/>
</dbReference>
<evidence type="ECO:0000256" key="4">
    <source>
        <dbReference type="ARBA" id="ARBA00022989"/>
    </source>
</evidence>